<accession>A0A3N0AZH3</accession>
<feature type="domain" description="Cyanophycin synthase-like N-terminal" evidence="1">
    <location>
        <begin position="18"/>
        <end position="133"/>
    </location>
</feature>
<reference evidence="3" key="1">
    <citation type="submission" date="2018-05" db="EMBL/GenBank/DDBJ databases">
        <title>Genome Sequencing of selected type strains of the family Eggerthellaceae.</title>
        <authorList>
            <person name="Danylec N."/>
            <person name="Stoll D.A."/>
            <person name="Doetsch A."/>
            <person name="Huch M."/>
        </authorList>
    </citation>
    <scope>NUCLEOTIDE SEQUENCE [LARGE SCALE GENOMIC DNA]</scope>
    <source>
        <strain evidence="3">DSM 24851</strain>
    </source>
</reference>
<evidence type="ECO:0000313" key="3">
    <source>
        <dbReference type="Proteomes" id="UP000269591"/>
    </source>
</evidence>
<evidence type="ECO:0000259" key="1">
    <source>
        <dbReference type="Pfam" id="PF18921"/>
    </source>
</evidence>
<organism evidence="2 3">
    <name type="scientific">Slackia equolifaciens</name>
    <dbReference type="NCBI Taxonomy" id="498718"/>
    <lineage>
        <taxon>Bacteria</taxon>
        <taxon>Bacillati</taxon>
        <taxon>Actinomycetota</taxon>
        <taxon>Coriobacteriia</taxon>
        <taxon>Eggerthellales</taxon>
        <taxon>Eggerthellaceae</taxon>
        <taxon>Slackia</taxon>
    </lineage>
</organism>
<name>A0A3N0AZH3_9ACTN</name>
<keyword evidence="3" id="KW-1185">Reference proteome</keyword>
<dbReference type="RefSeq" id="WP_123208822.1">
    <property type="nucleotide sequence ID" value="NZ_JBHTHO010000022.1"/>
</dbReference>
<evidence type="ECO:0000313" key="2">
    <source>
        <dbReference type="EMBL" id="RNL40272.1"/>
    </source>
</evidence>
<sequence>MTDSALRISHITVKPDRIVARVEVAEERHARTTPSLIAMLAPAYPHLLEHACVNERGDTFAAVAGDTSLPHLLEHMAIENQVRMEGERFATGATYVGKTQWESRVRRIARIELSYADDLVALAALRDAARDLNEAVSLMDAGDPSGRLAQRP</sequence>
<dbReference type="AlphaFoldDB" id="A0A3N0AZH3"/>
<dbReference type="Pfam" id="PF18921">
    <property type="entry name" value="Cyanophycin_syn"/>
    <property type="match status" value="1"/>
</dbReference>
<dbReference type="Proteomes" id="UP000269591">
    <property type="component" value="Unassembled WGS sequence"/>
</dbReference>
<protein>
    <recommendedName>
        <fullName evidence="1">Cyanophycin synthase-like N-terminal domain-containing protein</fullName>
    </recommendedName>
</protein>
<dbReference type="OrthoDB" id="3186385at2"/>
<gene>
    <name evidence="2" type="ORF">DMP06_05920</name>
</gene>
<dbReference type="EMBL" id="QIBX01000008">
    <property type="protein sequence ID" value="RNL40272.1"/>
    <property type="molecule type" value="Genomic_DNA"/>
</dbReference>
<proteinExistence type="predicted"/>
<comment type="caution">
    <text evidence="2">The sequence shown here is derived from an EMBL/GenBank/DDBJ whole genome shotgun (WGS) entry which is preliminary data.</text>
</comment>
<dbReference type="InterPro" id="IPR044019">
    <property type="entry name" value="Cyanophycin_syn_N"/>
</dbReference>